<proteinExistence type="predicted"/>
<dbReference type="EMBL" id="AP023440">
    <property type="protein sequence ID" value="BCL30161.1"/>
    <property type="molecule type" value="Genomic_DNA"/>
</dbReference>
<evidence type="ECO:0000313" key="1">
    <source>
        <dbReference type="EMBL" id="BCL30161.1"/>
    </source>
</evidence>
<sequence length="69" mass="7583">MRVEVSAEFASMPTSTPVHTRTVNSLSQMWAIFHLIRATWKAKGLCSGLPGHMAHNRALGPRRDTVIPG</sequence>
<gene>
    <name evidence="1" type="ORF">GCM10017557_50200</name>
</gene>
<evidence type="ECO:0000313" key="2">
    <source>
        <dbReference type="Proteomes" id="UP000516444"/>
    </source>
</evidence>
<accession>A0A7G1P687</accession>
<dbReference type="AlphaFoldDB" id="A0A7G1P687"/>
<protein>
    <submittedName>
        <fullName evidence="1">Uncharacterized protein</fullName>
    </submittedName>
</protein>
<organism evidence="1 2">
    <name type="scientific">Streptomyces aurantiacus</name>
    <dbReference type="NCBI Taxonomy" id="47760"/>
    <lineage>
        <taxon>Bacteria</taxon>
        <taxon>Bacillati</taxon>
        <taxon>Actinomycetota</taxon>
        <taxon>Actinomycetes</taxon>
        <taxon>Kitasatosporales</taxon>
        <taxon>Streptomycetaceae</taxon>
        <taxon>Streptomyces</taxon>
        <taxon>Streptomyces aurantiacus group</taxon>
    </lineage>
</organism>
<dbReference type="Proteomes" id="UP000516444">
    <property type="component" value="Chromosome"/>
</dbReference>
<name>A0A7G1P687_9ACTN</name>
<reference evidence="1 2" key="1">
    <citation type="journal article" date="2014" name="Int. J. Syst. Evol. Microbiol.">
        <title>Complete genome sequence of Corynebacterium casei LMG S-19264T (=DSM 44701T), isolated from a smear-ripened cheese.</title>
        <authorList>
            <consortium name="US DOE Joint Genome Institute (JGI-PGF)"/>
            <person name="Walter F."/>
            <person name="Albersmeier A."/>
            <person name="Kalinowski J."/>
            <person name="Ruckert C."/>
        </authorList>
    </citation>
    <scope>NUCLEOTIDE SEQUENCE [LARGE SCALE GENOMIC DNA]</scope>
    <source>
        <strain evidence="1 2">JCM 4677</strain>
    </source>
</reference>
<keyword evidence="2" id="KW-1185">Reference proteome</keyword>
<dbReference type="KEGG" id="sgm:GCM10017557_50200"/>